<keyword evidence="1" id="KW-0472">Membrane</keyword>
<feature type="transmembrane region" description="Helical" evidence="1">
    <location>
        <begin position="12"/>
        <end position="31"/>
    </location>
</feature>
<dbReference type="EMBL" id="BMPI01000018">
    <property type="protein sequence ID" value="GGM35205.1"/>
    <property type="molecule type" value="Genomic_DNA"/>
</dbReference>
<accession>A0A917WV46</accession>
<dbReference type="AlphaFoldDB" id="A0A917WV46"/>
<reference evidence="2" key="2">
    <citation type="submission" date="2020-09" db="EMBL/GenBank/DDBJ databases">
        <authorList>
            <person name="Sun Q."/>
            <person name="Ohkuma M."/>
        </authorList>
    </citation>
    <scope>NUCLEOTIDE SEQUENCE</scope>
    <source>
        <strain evidence="2">JCM 19831</strain>
    </source>
</reference>
<name>A0A917WV46_9ACTN</name>
<reference evidence="2" key="1">
    <citation type="journal article" date="2014" name="Int. J. Syst. Evol. Microbiol.">
        <title>Complete genome sequence of Corynebacterium casei LMG S-19264T (=DSM 44701T), isolated from a smear-ripened cheese.</title>
        <authorList>
            <consortium name="US DOE Joint Genome Institute (JGI-PGF)"/>
            <person name="Walter F."/>
            <person name="Albersmeier A."/>
            <person name="Kalinowski J."/>
            <person name="Ruckert C."/>
        </authorList>
    </citation>
    <scope>NUCLEOTIDE SEQUENCE</scope>
    <source>
        <strain evidence="2">JCM 19831</strain>
    </source>
</reference>
<protein>
    <submittedName>
        <fullName evidence="2">Uncharacterized protein</fullName>
    </submittedName>
</protein>
<gene>
    <name evidence="2" type="ORF">GCM10007977_040920</name>
</gene>
<keyword evidence="3" id="KW-1185">Reference proteome</keyword>
<dbReference type="RefSeq" id="WP_190251475.1">
    <property type="nucleotide sequence ID" value="NZ_BMPI01000018.1"/>
</dbReference>
<keyword evidence="1" id="KW-0812">Transmembrane</keyword>
<comment type="caution">
    <text evidence="2">The sequence shown here is derived from an EMBL/GenBank/DDBJ whole genome shotgun (WGS) entry which is preliminary data.</text>
</comment>
<proteinExistence type="predicted"/>
<organism evidence="2 3">
    <name type="scientific">Dactylosporangium sucinum</name>
    <dbReference type="NCBI Taxonomy" id="1424081"/>
    <lineage>
        <taxon>Bacteria</taxon>
        <taxon>Bacillati</taxon>
        <taxon>Actinomycetota</taxon>
        <taxon>Actinomycetes</taxon>
        <taxon>Micromonosporales</taxon>
        <taxon>Micromonosporaceae</taxon>
        <taxon>Dactylosporangium</taxon>
    </lineage>
</organism>
<sequence>MDFSQGMGQALAIWLALLAAVLITFAILTFLSRRGSGGPSWWARLRKAVRDPEAAKERQARAERSAAAIAELERYTEEVAVAAGRATVMAERRRGEWEAAQRTQEAAWRAFEETEAGVRRLRQANAFPLVEDDPAIRRRHLVRIVNQAHQRGEISAVQLADALMGRHGWDPAAHPFEQELTLRRMIRDRKFHAYQEASEVERLAAKAADLAMAAKRSLDDEAFDAQLRLRKAIRPEAPAPSLRTVPAR</sequence>
<keyword evidence="1" id="KW-1133">Transmembrane helix</keyword>
<evidence type="ECO:0000313" key="2">
    <source>
        <dbReference type="EMBL" id="GGM35205.1"/>
    </source>
</evidence>
<evidence type="ECO:0000256" key="1">
    <source>
        <dbReference type="SAM" id="Phobius"/>
    </source>
</evidence>
<dbReference type="Proteomes" id="UP000642070">
    <property type="component" value="Unassembled WGS sequence"/>
</dbReference>
<evidence type="ECO:0000313" key="3">
    <source>
        <dbReference type="Proteomes" id="UP000642070"/>
    </source>
</evidence>